<reference evidence="9 10" key="1">
    <citation type="submission" date="2021-04" db="EMBL/GenBank/DDBJ databases">
        <authorList>
            <person name="Ivanova A."/>
        </authorList>
    </citation>
    <scope>NUCLEOTIDE SEQUENCE [LARGE SCALE GENOMIC DNA]</scope>
    <source>
        <strain evidence="9 10">G18</strain>
    </source>
</reference>
<dbReference type="InterPro" id="IPR003660">
    <property type="entry name" value="HAMP_dom"/>
</dbReference>
<dbReference type="Gene3D" id="3.30.450.20">
    <property type="entry name" value="PAS domain"/>
    <property type="match status" value="1"/>
</dbReference>
<protein>
    <submittedName>
        <fullName evidence="9">HAMP domain-containing protein</fullName>
    </submittedName>
</protein>
<dbReference type="InterPro" id="IPR004090">
    <property type="entry name" value="Chemotax_Me-accpt_rcpt"/>
</dbReference>
<dbReference type="SMART" id="SM00304">
    <property type="entry name" value="HAMP"/>
    <property type="match status" value="2"/>
</dbReference>
<dbReference type="InterPro" id="IPR000727">
    <property type="entry name" value="T_SNARE_dom"/>
</dbReference>
<feature type="region of interest" description="Disordered" evidence="4">
    <location>
        <begin position="722"/>
        <end position="768"/>
    </location>
</feature>
<feature type="compositionally biased region" description="Low complexity" evidence="4">
    <location>
        <begin position="729"/>
        <end position="743"/>
    </location>
</feature>
<evidence type="ECO:0000259" key="6">
    <source>
        <dbReference type="PROSITE" id="PS50113"/>
    </source>
</evidence>
<organism evidence="9 10">
    <name type="scientific">Gemmata palustris</name>
    <dbReference type="NCBI Taxonomy" id="2822762"/>
    <lineage>
        <taxon>Bacteria</taxon>
        <taxon>Pseudomonadati</taxon>
        <taxon>Planctomycetota</taxon>
        <taxon>Planctomycetia</taxon>
        <taxon>Gemmatales</taxon>
        <taxon>Gemmataceae</taxon>
        <taxon>Gemmata</taxon>
    </lineage>
</organism>
<comment type="caution">
    <text evidence="9">The sequence shown here is derived from an EMBL/GenBank/DDBJ whole genome shotgun (WGS) entry which is preliminary data.</text>
</comment>
<gene>
    <name evidence="9" type="ORF">J8F10_26950</name>
</gene>
<evidence type="ECO:0000259" key="8">
    <source>
        <dbReference type="PROSITE" id="PS50885"/>
    </source>
</evidence>
<dbReference type="PROSITE" id="PS50113">
    <property type="entry name" value="PAC"/>
    <property type="match status" value="1"/>
</dbReference>
<name>A0ABS5BYT4_9BACT</name>
<keyword evidence="10" id="KW-1185">Reference proteome</keyword>
<dbReference type="Gene3D" id="6.10.340.10">
    <property type="match status" value="1"/>
</dbReference>
<feature type="compositionally biased region" description="Low complexity" evidence="4">
    <location>
        <begin position="515"/>
        <end position="528"/>
    </location>
</feature>
<dbReference type="InterPro" id="IPR035965">
    <property type="entry name" value="PAS-like_dom_sf"/>
</dbReference>
<dbReference type="PROSITE" id="PS50885">
    <property type="entry name" value="HAMP"/>
    <property type="match status" value="2"/>
</dbReference>
<feature type="region of interest" description="Disordered" evidence="4">
    <location>
        <begin position="473"/>
        <end position="502"/>
    </location>
</feature>
<feature type="compositionally biased region" description="Low complexity" evidence="4">
    <location>
        <begin position="475"/>
        <end position="491"/>
    </location>
</feature>
<evidence type="ECO:0000313" key="10">
    <source>
        <dbReference type="Proteomes" id="UP000676565"/>
    </source>
</evidence>
<feature type="region of interest" description="Disordered" evidence="4">
    <location>
        <begin position="511"/>
        <end position="530"/>
    </location>
</feature>
<dbReference type="InterPro" id="IPR024478">
    <property type="entry name" value="HlyB_4HB_MCP"/>
</dbReference>
<dbReference type="CDD" id="cd00130">
    <property type="entry name" value="PAS"/>
    <property type="match status" value="1"/>
</dbReference>
<dbReference type="SUPFAM" id="SSF55785">
    <property type="entry name" value="PYP-like sensor domain (PAS domain)"/>
    <property type="match status" value="1"/>
</dbReference>
<dbReference type="SMART" id="SM00086">
    <property type="entry name" value="PAC"/>
    <property type="match status" value="1"/>
</dbReference>
<dbReference type="InterPro" id="IPR001610">
    <property type="entry name" value="PAC"/>
</dbReference>
<dbReference type="Proteomes" id="UP000676565">
    <property type="component" value="Unassembled WGS sequence"/>
</dbReference>
<feature type="domain" description="PAC" evidence="6">
    <location>
        <begin position="349"/>
        <end position="401"/>
    </location>
</feature>
<evidence type="ECO:0000259" key="7">
    <source>
        <dbReference type="PROSITE" id="PS50192"/>
    </source>
</evidence>
<evidence type="ECO:0000259" key="5">
    <source>
        <dbReference type="PROSITE" id="PS50111"/>
    </source>
</evidence>
<dbReference type="SMART" id="SM00283">
    <property type="entry name" value="MA"/>
    <property type="match status" value="1"/>
</dbReference>
<sequence length="768" mass="82049">MLTPMLAALMKVRIGPRLIGGFLLIASGCAFLGYTALGALGEIRAFQVNAATNLVPGLINLDKARAGALRAQRAERTLIACGQRGDEPGIRSARESVEIGWNSMNEGLKGYDALPLDEKETVLWKQVQAALGEWKRDHDEIMGLAARREFEKADEAAARELKTANRMNELLQQVIALQEEIAKDEEAQANRTYTAARTSLRATIAGCVLAAIGLGLVLSLSVTGPLGQTVAVLESVTRGDLTKHAEIDSQDEVGRLAAALNTAIDTLRAARGRDADFAGQIAAVSKAQAVIEFKLDGTIVSANENFLQTMGYSLSEIQGRHHSMFAEPAFASSPEYREFWARLNRGEYVASEFKRIGKGGKEVWIQASYNPIFDLNGKPYKVVKYATDITVAKNMEQKIKESGERDRERAAELQHKVATITTTVSSLAAGDFTRPVPDLGTDEVGQMAAALNRAVDAMRTALEGVREVSEHLADASSQLSSSSGELSTGAQEQASSLEETASTMEEITATVKQNSDSAQQARQLASSSKDVAEKGGQVVGSAVEAMSEINQSSKKIADIITTIDEIAFQTNLLALNAAVEAARAGEQGRGFAVVASEVRNLAQRSATSAKEIKSLIEDSVKKVDAGTELVNRSGATLGDIVTSVKRVTDIITEIAAASKEQSTGIDQVNKAVSQMDSITQRNASQTEEVSATAQALTDHAEQLRDLVARFKLGDEGRAVPRVTPKVGRAKPPATKPRPAVARAMSTGNGRAHELDRLGSAGNDGFTEF</sequence>
<dbReference type="InterPro" id="IPR000700">
    <property type="entry name" value="PAS-assoc_C"/>
</dbReference>
<keyword evidence="1" id="KW-0488">Methylation</keyword>
<evidence type="ECO:0000256" key="2">
    <source>
        <dbReference type="ARBA" id="ARBA00029447"/>
    </source>
</evidence>
<proteinExistence type="inferred from homology"/>
<dbReference type="SUPFAM" id="SSF158472">
    <property type="entry name" value="HAMP domain-like"/>
    <property type="match status" value="1"/>
</dbReference>
<dbReference type="Pfam" id="PF00015">
    <property type="entry name" value="MCPsignal"/>
    <property type="match status" value="1"/>
</dbReference>
<dbReference type="InterPro" id="IPR013655">
    <property type="entry name" value="PAS_fold_3"/>
</dbReference>
<feature type="domain" description="Methyl-accepting transducer" evidence="5">
    <location>
        <begin position="468"/>
        <end position="697"/>
    </location>
</feature>
<dbReference type="PROSITE" id="PS50192">
    <property type="entry name" value="T_SNARE"/>
    <property type="match status" value="1"/>
</dbReference>
<dbReference type="PANTHER" id="PTHR43531:SF14">
    <property type="entry name" value="METHYL-ACCEPTING CHEMOTAXIS PROTEIN I-RELATED"/>
    <property type="match status" value="1"/>
</dbReference>
<feature type="domain" description="HAMP" evidence="8">
    <location>
        <begin position="411"/>
        <end position="463"/>
    </location>
</feature>
<feature type="compositionally biased region" description="Polar residues" evidence="4">
    <location>
        <begin position="492"/>
        <end position="502"/>
    </location>
</feature>
<dbReference type="InterPro" id="IPR000014">
    <property type="entry name" value="PAS"/>
</dbReference>
<dbReference type="InterPro" id="IPR004089">
    <property type="entry name" value="MCPsignal_dom"/>
</dbReference>
<dbReference type="RefSeq" id="WP_210659298.1">
    <property type="nucleotide sequence ID" value="NZ_JAGKQQ010000001.1"/>
</dbReference>
<dbReference type="InterPro" id="IPR051310">
    <property type="entry name" value="MCP_chemotaxis"/>
</dbReference>
<dbReference type="CDD" id="cd06225">
    <property type="entry name" value="HAMP"/>
    <property type="match status" value="2"/>
</dbReference>
<evidence type="ECO:0000256" key="3">
    <source>
        <dbReference type="PROSITE-ProRule" id="PRU00284"/>
    </source>
</evidence>
<dbReference type="Pfam" id="PF00672">
    <property type="entry name" value="HAMP"/>
    <property type="match status" value="2"/>
</dbReference>
<dbReference type="CDD" id="cd11386">
    <property type="entry name" value="MCP_signal"/>
    <property type="match status" value="1"/>
</dbReference>
<comment type="similarity">
    <text evidence="2">Belongs to the methyl-accepting chemotaxis (MCP) protein family.</text>
</comment>
<accession>A0ABS5BYT4</accession>
<dbReference type="Pfam" id="PF12729">
    <property type="entry name" value="4HB_MCP_1"/>
    <property type="match status" value="1"/>
</dbReference>
<dbReference type="PRINTS" id="PR00260">
    <property type="entry name" value="CHEMTRNSDUCR"/>
</dbReference>
<evidence type="ECO:0000313" key="9">
    <source>
        <dbReference type="EMBL" id="MBP3958900.1"/>
    </source>
</evidence>
<dbReference type="Gene3D" id="1.10.287.950">
    <property type="entry name" value="Methyl-accepting chemotaxis protein"/>
    <property type="match status" value="1"/>
</dbReference>
<dbReference type="SUPFAM" id="SSF58104">
    <property type="entry name" value="Methyl-accepting chemotaxis protein (MCP) signaling domain"/>
    <property type="match status" value="1"/>
</dbReference>
<dbReference type="EMBL" id="JAGKQQ010000001">
    <property type="protein sequence ID" value="MBP3958900.1"/>
    <property type="molecule type" value="Genomic_DNA"/>
</dbReference>
<feature type="domain" description="HAMP" evidence="8">
    <location>
        <begin position="220"/>
        <end position="272"/>
    </location>
</feature>
<evidence type="ECO:0000256" key="1">
    <source>
        <dbReference type="ARBA" id="ARBA00022481"/>
    </source>
</evidence>
<feature type="domain" description="T-SNARE coiled-coil homology" evidence="7">
    <location>
        <begin position="627"/>
        <end position="689"/>
    </location>
</feature>
<dbReference type="PANTHER" id="PTHR43531">
    <property type="entry name" value="PROTEIN ICFG"/>
    <property type="match status" value="1"/>
</dbReference>
<dbReference type="Pfam" id="PF08447">
    <property type="entry name" value="PAS_3"/>
    <property type="match status" value="1"/>
</dbReference>
<dbReference type="NCBIfam" id="TIGR00229">
    <property type="entry name" value="sensory_box"/>
    <property type="match status" value="1"/>
</dbReference>
<keyword evidence="3" id="KW-0807">Transducer</keyword>
<dbReference type="PROSITE" id="PS50111">
    <property type="entry name" value="CHEMOTAXIS_TRANSDUC_2"/>
    <property type="match status" value="1"/>
</dbReference>
<evidence type="ECO:0000256" key="4">
    <source>
        <dbReference type="SAM" id="MobiDB-lite"/>
    </source>
</evidence>